<accession>A0AAJ0BQX5</accession>
<evidence type="ECO:0000313" key="8">
    <source>
        <dbReference type="Proteomes" id="UP001244011"/>
    </source>
</evidence>
<evidence type="ECO:0000256" key="4">
    <source>
        <dbReference type="ARBA" id="ARBA00022691"/>
    </source>
</evidence>
<dbReference type="GO" id="GO:0008171">
    <property type="term" value="F:O-methyltransferase activity"/>
    <property type="evidence" value="ECO:0007669"/>
    <property type="project" value="InterPro"/>
</dbReference>
<keyword evidence="4" id="KW-0949">S-adenosyl-L-methionine</keyword>
<gene>
    <name evidence="7" type="ORF">QBC33DRAFT_551188</name>
</gene>
<evidence type="ECO:0000256" key="3">
    <source>
        <dbReference type="ARBA" id="ARBA00022679"/>
    </source>
</evidence>
<dbReference type="Proteomes" id="UP001244011">
    <property type="component" value="Unassembled WGS sequence"/>
</dbReference>
<dbReference type="EMBL" id="MU839033">
    <property type="protein sequence ID" value="KAK1762834.1"/>
    <property type="molecule type" value="Genomic_DNA"/>
</dbReference>
<keyword evidence="5" id="KW-0128">Catecholamine metabolism</keyword>
<dbReference type="RefSeq" id="XP_060279047.1">
    <property type="nucleotide sequence ID" value="XM_060429145.1"/>
</dbReference>
<dbReference type="InterPro" id="IPR002935">
    <property type="entry name" value="SAM_O-MeTrfase"/>
</dbReference>
<keyword evidence="3" id="KW-0808">Transferase</keyword>
<dbReference type="AlphaFoldDB" id="A0AAJ0BQX5"/>
<dbReference type="InterPro" id="IPR029063">
    <property type="entry name" value="SAM-dependent_MTases_sf"/>
</dbReference>
<protein>
    <recommendedName>
        <fullName evidence="1">catechol O-methyltransferase</fullName>
        <ecNumber evidence="1">2.1.1.6</ecNumber>
    </recommendedName>
</protein>
<proteinExistence type="inferred from homology"/>
<dbReference type="GeneID" id="85312332"/>
<reference evidence="7" key="1">
    <citation type="submission" date="2023-06" db="EMBL/GenBank/DDBJ databases">
        <title>Genome-scale phylogeny and comparative genomics of the fungal order Sordariales.</title>
        <authorList>
            <consortium name="Lawrence Berkeley National Laboratory"/>
            <person name="Hensen N."/>
            <person name="Bonometti L."/>
            <person name="Westerberg I."/>
            <person name="Brannstrom I.O."/>
            <person name="Guillou S."/>
            <person name="Cros-Aarteil S."/>
            <person name="Calhoun S."/>
            <person name="Haridas S."/>
            <person name="Kuo A."/>
            <person name="Mondo S."/>
            <person name="Pangilinan J."/>
            <person name="Riley R."/>
            <person name="Labutti K."/>
            <person name="Andreopoulos B."/>
            <person name="Lipzen A."/>
            <person name="Chen C."/>
            <person name="Yanf M."/>
            <person name="Daum C."/>
            <person name="Ng V."/>
            <person name="Clum A."/>
            <person name="Steindorff A."/>
            <person name="Ohm R."/>
            <person name="Martin F."/>
            <person name="Silar P."/>
            <person name="Natvig D."/>
            <person name="Lalanne C."/>
            <person name="Gautier V."/>
            <person name="Ament-Velasquez S.L."/>
            <person name="Kruys A."/>
            <person name="Hutchinson M.I."/>
            <person name="Powell A.J."/>
            <person name="Barry K."/>
            <person name="Miller A.N."/>
            <person name="Grigoriev I.V."/>
            <person name="Debuchy R."/>
            <person name="Gladieux P."/>
            <person name="Thoren M.H."/>
            <person name="Johannesson H."/>
        </authorList>
    </citation>
    <scope>NUCLEOTIDE SEQUENCE</scope>
    <source>
        <strain evidence="7">8032-3</strain>
    </source>
</reference>
<keyword evidence="8" id="KW-1185">Reference proteome</keyword>
<keyword evidence="2 7" id="KW-0489">Methyltransferase</keyword>
<dbReference type="SUPFAM" id="SSF53335">
    <property type="entry name" value="S-adenosyl-L-methionine-dependent methyltransferases"/>
    <property type="match status" value="1"/>
</dbReference>
<dbReference type="GO" id="GO:0032259">
    <property type="term" value="P:methylation"/>
    <property type="evidence" value="ECO:0007669"/>
    <property type="project" value="UniProtKB-KW"/>
</dbReference>
<evidence type="ECO:0000256" key="1">
    <source>
        <dbReference type="ARBA" id="ARBA00012880"/>
    </source>
</evidence>
<evidence type="ECO:0000256" key="2">
    <source>
        <dbReference type="ARBA" id="ARBA00022603"/>
    </source>
</evidence>
<comment type="similarity">
    <text evidence="6">Belongs to the class I-like SAM-binding methyltransferase superfamily. Cation-dependent O-methyltransferase family.</text>
</comment>
<dbReference type="GO" id="GO:0006584">
    <property type="term" value="P:catecholamine metabolic process"/>
    <property type="evidence" value="ECO:0007669"/>
    <property type="project" value="UniProtKB-KW"/>
</dbReference>
<name>A0AAJ0BQX5_9PEZI</name>
<dbReference type="EC" id="2.1.1.6" evidence="1"/>
<sequence>MESDAVSKFRTQANEKAAKLHEHILSLPAERFRGQPWTLIAAIEEFATSIQLPMLFRRPKIDVVRGVLAALEPKPKLVVEFGTFVGTSALAWGAILKELNGADAAGGVRVYTCELNPKLVQTARDLLELAGLDDVVSVLEGPGSDSLKKLYAEGKVKEGQLDMVFLDHWEKFYLPDLRLCEELKLFRKGSVAVADNTDYPGAPKYLEYVKKGGSGEAGSVRYESKSLLAKSEAGASVVEVSEVVET</sequence>
<evidence type="ECO:0000256" key="6">
    <source>
        <dbReference type="ARBA" id="ARBA00023453"/>
    </source>
</evidence>
<evidence type="ECO:0000313" key="7">
    <source>
        <dbReference type="EMBL" id="KAK1762834.1"/>
    </source>
</evidence>
<dbReference type="PANTHER" id="PTHR43836">
    <property type="entry name" value="CATECHOL O-METHYLTRANSFERASE 1-RELATED"/>
    <property type="match status" value="1"/>
</dbReference>
<dbReference type="PANTHER" id="PTHR43836:SF2">
    <property type="entry name" value="CATECHOL O-METHYLTRANSFERASE 1-RELATED"/>
    <property type="match status" value="1"/>
</dbReference>
<evidence type="ECO:0000256" key="5">
    <source>
        <dbReference type="ARBA" id="ARBA00022939"/>
    </source>
</evidence>
<dbReference type="Gene3D" id="3.40.50.150">
    <property type="entry name" value="Vaccinia Virus protein VP39"/>
    <property type="match status" value="1"/>
</dbReference>
<dbReference type="PROSITE" id="PS51682">
    <property type="entry name" value="SAM_OMT_I"/>
    <property type="match status" value="1"/>
</dbReference>
<organism evidence="7 8">
    <name type="scientific">Phialemonium atrogriseum</name>
    <dbReference type="NCBI Taxonomy" id="1093897"/>
    <lineage>
        <taxon>Eukaryota</taxon>
        <taxon>Fungi</taxon>
        <taxon>Dikarya</taxon>
        <taxon>Ascomycota</taxon>
        <taxon>Pezizomycotina</taxon>
        <taxon>Sordariomycetes</taxon>
        <taxon>Sordariomycetidae</taxon>
        <taxon>Cephalothecales</taxon>
        <taxon>Cephalothecaceae</taxon>
        <taxon>Phialemonium</taxon>
    </lineage>
</organism>
<comment type="caution">
    <text evidence="7">The sequence shown here is derived from an EMBL/GenBank/DDBJ whole genome shotgun (WGS) entry which is preliminary data.</text>
</comment>
<dbReference type="Pfam" id="PF01596">
    <property type="entry name" value="Methyltransf_3"/>
    <property type="match status" value="1"/>
</dbReference>